<accession>X1DCY1</accession>
<evidence type="ECO:0000256" key="1">
    <source>
        <dbReference type="SAM" id="MobiDB-lite"/>
    </source>
</evidence>
<evidence type="ECO:0000313" key="2">
    <source>
        <dbReference type="EMBL" id="GAH18052.1"/>
    </source>
</evidence>
<proteinExistence type="predicted"/>
<feature type="region of interest" description="Disordered" evidence="1">
    <location>
        <begin position="88"/>
        <end position="110"/>
    </location>
</feature>
<protein>
    <submittedName>
        <fullName evidence="2">Uncharacterized protein</fullName>
    </submittedName>
</protein>
<dbReference type="AlphaFoldDB" id="X1DCY1"/>
<reference evidence="2" key="1">
    <citation type="journal article" date="2014" name="Front. Microbiol.">
        <title>High frequency of phylogenetically diverse reductive dehalogenase-homologous genes in deep subseafloor sedimentary metagenomes.</title>
        <authorList>
            <person name="Kawai M."/>
            <person name="Futagami T."/>
            <person name="Toyoda A."/>
            <person name="Takaki Y."/>
            <person name="Nishi S."/>
            <person name="Hori S."/>
            <person name="Arai W."/>
            <person name="Tsubouchi T."/>
            <person name="Morono Y."/>
            <person name="Uchiyama I."/>
            <person name="Ito T."/>
            <person name="Fujiyama A."/>
            <person name="Inagaki F."/>
            <person name="Takami H."/>
        </authorList>
    </citation>
    <scope>NUCLEOTIDE SEQUENCE</scope>
    <source>
        <strain evidence="2">Expedition CK06-06</strain>
    </source>
</reference>
<organism evidence="2">
    <name type="scientific">marine sediment metagenome</name>
    <dbReference type="NCBI Taxonomy" id="412755"/>
    <lineage>
        <taxon>unclassified sequences</taxon>
        <taxon>metagenomes</taxon>
        <taxon>ecological metagenomes</taxon>
    </lineage>
</organism>
<feature type="non-terminal residue" evidence="2">
    <location>
        <position position="1"/>
    </location>
</feature>
<dbReference type="EMBL" id="BART01031920">
    <property type="protein sequence ID" value="GAH18052.1"/>
    <property type="molecule type" value="Genomic_DNA"/>
</dbReference>
<sequence length="110" mass="12029">YQLKWCRVLATKYSNSLVAVFIGAKGQFVAIADIPRRSDRRREALPGERPSVEIWRGLYPWPSLSSAAKRPYTGGHFSMTDPMASGRGVAGGNTLRNGDFAGCTPETDIP</sequence>
<comment type="caution">
    <text evidence="2">The sequence shown here is derived from an EMBL/GenBank/DDBJ whole genome shotgun (WGS) entry which is preliminary data.</text>
</comment>
<gene>
    <name evidence="2" type="ORF">S01H4_55330</name>
</gene>
<name>X1DCY1_9ZZZZ</name>